<protein>
    <submittedName>
        <fullName evidence="1">Uncharacterized protein</fullName>
    </submittedName>
</protein>
<organism evidence="1 2">
    <name type="scientific">Acidithiobacillus ferrivorans</name>
    <dbReference type="NCBI Taxonomy" id="160808"/>
    <lineage>
        <taxon>Bacteria</taxon>
        <taxon>Pseudomonadati</taxon>
        <taxon>Pseudomonadota</taxon>
        <taxon>Acidithiobacillia</taxon>
        <taxon>Acidithiobacillales</taxon>
        <taxon>Acidithiobacillaceae</taxon>
        <taxon>Acidithiobacillus</taxon>
    </lineage>
</organism>
<dbReference type="EMBL" id="LT841305">
    <property type="protein sequence ID" value="SMH66693.1"/>
    <property type="molecule type" value="Genomic_DNA"/>
</dbReference>
<gene>
    <name evidence="1" type="ORF">AFERRI_40041</name>
</gene>
<keyword evidence="2" id="KW-1185">Reference proteome</keyword>
<accession>A0ABY1MSE2</accession>
<proteinExistence type="predicted"/>
<evidence type="ECO:0000313" key="2">
    <source>
        <dbReference type="Proteomes" id="UP000193925"/>
    </source>
</evidence>
<evidence type="ECO:0000313" key="1">
    <source>
        <dbReference type="EMBL" id="SMH66693.1"/>
    </source>
</evidence>
<name>A0ABY1MSE2_9PROT</name>
<reference evidence="1 2" key="1">
    <citation type="submission" date="2017-03" db="EMBL/GenBank/DDBJ databases">
        <authorList>
            <person name="Regsiter A."/>
            <person name="William W."/>
        </authorList>
    </citation>
    <scope>NUCLEOTIDE SEQUENCE [LARGE SCALE GENOMIC DNA]</scope>
    <source>
        <strain evidence="1">PRJEB5721</strain>
    </source>
</reference>
<sequence>MVSCCGEDWIPDPTWEVDGPATVAKYAELLLMVSRNEAVKPSVTACDGNWVKSESD</sequence>
<dbReference type="Proteomes" id="UP000193925">
    <property type="component" value="Chromosome AFERRI"/>
</dbReference>